<evidence type="ECO:0000256" key="1">
    <source>
        <dbReference type="ARBA" id="ARBA00002901"/>
    </source>
</evidence>
<dbReference type="InterPro" id="IPR036135">
    <property type="entry name" value="MoeA_linker/N_sf"/>
</dbReference>
<dbReference type="AlphaFoldDB" id="A0A854NI25"/>
<dbReference type="GO" id="GO:0005829">
    <property type="term" value="C:cytosol"/>
    <property type="evidence" value="ECO:0007669"/>
    <property type="project" value="TreeGrafter"/>
</dbReference>
<accession>A0A854NI25</accession>
<evidence type="ECO:0000256" key="5">
    <source>
        <dbReference type="RuleBase" id="RU365090"/>
    </source>
</evidence>
<keyword evidence="5" id="KW-0460">Magnesium</keyword>
<comment type="catalytic activity">
    <reaction evidence="4">
        <text>adenylyl-molybdopterin + molybdate = Mo-molybdopterin + AMP + H(+)</text>
        <dbReference type="Rhea" id="RHEA:35047"/>
        <dbReference type="ChEBI" id="CHEBI:15378"/>
        <dbReference type="ChEBI" id="CHEBI:36264"/>
        <dbReference type="ChEBI" id="CHEBI:62727"/>
        <dbReference type="ChEBI" id="CHEBI:71302"/>
        <dbReference type="ChEBI" id="CHEBI:456215"/>
        <dbReference type="EC" id="2.10.1.1"/>
    </reaction>
</comment>
<keyword evidence="5" id="KW-0501">Molybdenum cofactor biosynthesis</keyword>
<reference evidence="8" key="1">
    <citation type="submission" date="2016-02" db="EMBL/GenBank/DDBJ databases">
        <title>Genomic analyses of a collection of pathogenic Corynebacterium diphtheriae.</title>
        <authorList>
            <person name="Sangal V."/>
            <person name="Titov L."/>
        </authorList>
    </citation>
    <scope>NUCLEOTIDE SEQUENCE [LARGE SCALE GENOMIC DNA]</scope>
    <source>
        <strain evidence="8">1438</strain>
    </source>
</reference>
<dbReference type="SUPFAM" id="SSF53218">
    <property type="entry name" value="Molybdenum cofactor biosynthesis proteins"/>
    <property type="match status" value="1"/>
</dbReference>
<dbReference type="Gene3D" id="2.40.340.10">
    <property type="entry name" value="MoeA, C-terminal, domain IV"/>
    <property type="match status" value="1"/>
</dbReference>
<dbReference type="Gene3D" id="2.170.190.11">
    <property type="entry name" value="Molybdopterin biosynthesis moea protein, domain 3"/>
    <property type="match status" value="1"/>
</dbReference>
<keyword evidence="5" id="KW-0808">Transferase</keyword>
<comment type="cofactor">
    <cofactor evidence="5">
        <name>Mg(2+)</name>
        <dbReference type="ChEBI" id="CHEBI:18420"/>
    </cofactor>
</comment>
<dbReference type="PANTHER" id="PTHR10192">
    <property type="entry name" value="MOLYBDOPTERIN BIOSYNTHESIS PROTEIN"/>
    <property type="match status" value="1"/>
</dbReference>
<dbReference type="SUPFAM" id="SSF63867">
    <property type="entry name" value="MoeA C-terminal domain-like"/>
    <property type="match status" value="1"/>
</dbReference>
<name>A0A854NI25_CORDP</name>
<evidence type="ECO:0000256" key="3">
    <source>
        <dbReference type="ARBA" id="ARBA00022505"/>
    </source>
</evidence>
<dbReference type="UniPathway" id="UPA00344"/>
<dbReference type="RefSeq" id="WP_010934346.1">
    <property type="nucleotide sequence ID" value="NZ_LSZF01000026.1"/>
</dbReference>
<organism evidence="7 8">
    <name type="scientific">Corynebacterium diphtheriae bv. mitis</name>
    <dbReference type="NCBI Taxonomy" id="1806053"/>
    <lineage>
        <taxon>Bacteria</taxon>
        <taxon>Bacillati</taxon>
        <taxon>Actinomycetota</taxon>
        <taxon>Actinomycetes</taxon>
        <taxon>Mycobacteriales</taxon>
        <taxon>Corynebacteriaceae</taxon>
        <taxon>Corynebacterium</taxon>
    </lineage>
</organism>
<dbReference type="Gene3D" id="3.40.980.10">
    <property type="entry name" value="MoaB/Mog-like domain"/>
    <property type="match status" value="1"/>
</dbReference>
<comment type="function">
    <text evidence="1 5">Catalyzes the insertion of molybdate into adenylated molybdopterin with the concomitant release of AMP.</text>
</comment>
<evidence type="ECO:0000259" key="6">
    <source>
        <dbReference type="SMART" id="SM00852"/>
    </source>
</evidence>
<dbReference type="PANTHER" id="PTHR10192:SF5">
    <property type="entry name" value="GEPHYRIN"/>
    <property type="match status" value="1"/>
</dbReference>
<evidence type="ECO:0000313" key="8">
    <source>
        <dbReference type="Proteomes" id="UP000197692"/>
    </source>
</evidence>
<dbReference type="InterPro" id="IPR038987">
    <property type="entry name" value="MoeA-like"/>
</dbReference>
<dbReference type="GO" id="GO:0061599">
    <property type="term" value="F:molybdopterin molybdotransferase activity"/>
    <property type="evidence" value="ECO:0007669"/>
    <property type="project" value="UniProtKB-UniRule"/>
</dbReference>
<dbReference type="GO" id="GO:0046872">
    <property type="term" value="F:metal ion binding"/>
    <property type="evidence" value="ECO:0007669"/>
    <property type="project" value="UniProtKB-UniRule"/>
</dbReference>
<dbReference type="InterPro" id="IPR036688">
    <property type="entry name" value="MoeA_C_domain_IV_sf"/>
</dbReference>
<dbReference type="Pfam" id="PF03453">
    <property type="entry name" value="MoeA_N"/>
    <property type="match status" value="1"/>
</dbReference>
<comment type="caution">
    <text evidence="7">The sequence shown here is derived from an EMBL/GenBank/DDBJ whole genome shotgun (WGS) entry which is preliminary data.</text>
</comment>
<dbReference type="Proteomes" id="UP000197692">
    <property type="component" value="Unassembled WGS sequence"/>
</dbReference>
<dbReference type="GO" id="GO:0006777">
    <property type="term" value="P:Mo-molybdopterin cofactor biosynthetic process"/>
    <property type="evidence" value="ECO:0007669"/>
    <property type="project" value="UniProtKB-UniRule"/>
</dbReference>
<comment type="similarity">
    <text evidence="2 5">Belongs to the MoeA family.</text>
</comment>
<evidence type="ECO:0000256" key="2">
    <source>
        <dbReference type="ARBA" id="ARBA00010763"/>
    </source>
</evidence>
<dbReference type="EMBL" id="LSZF01000026">
    <property type="protein sequence ID" value="OWM34413.1"/>
    <property type="molecule type" value="Genomic_DNA"/>
</dbReference>
<dbReference type="CDD" id="cd00887">
    <property type="entry name" value="MoeA"/>
    <property type="match status" value="1"/>
</dbReference>
<evidence type="ECO:0000256" key="4">
    <source>
        <dbReference type="ARBA" id="ARBA00047317"/>
    </source>
</evidence>
<dbReference type="SMART" id="SM00852">
    <property type="entry name" value="MoCF_biosynth"/>
    <property type="match status" value="1"/>
</dbReference>
<dbReference type="Gene3D" id="3.90.105.10">
    <property type="entry name" value="Molybdopterin biosynthesis moea protein, domain 2"/>
    <property type="match status" value="1"/>
</dbReference>
<sequence length="408" mass="42806">MLTPKIYRETCIDLAHSLAQARTGTITVSPHDAAIDCLTLAHDIHAVLPIPPMDNSAMDGFLVRTADLVGSAPWSFPVAGDVPAGAAPMEVPPGRAVRIMTGAEVIGENVTVIPVEKTNIPAGPTTCPSHIVVHEADAQPRHIRRRGENVQPGQCIATRGQRVDAGTLAAIVSCGVREIEVLPRLRVTVIATGNELGDSDADSLKRAHIPDSNSPMIAQLVHDTGLATVNIVRMCDDIAAFGSAISAAANSSDLIITTGGISAGAFDVVKESLSSHKDSTMWFGAVAMQPGKPQGHGRVGNTMITCLPGNPVSAFVSFQLFVRPALYTLAGLQPPALGYLEADIQGTLPTPRGRDIFVPATVTYVDTWQAQPAAFGSHFIGSLVGVNALIHVPADAHRVAPRVIPLTF</sequence>
<dbReference type="Pfam" id="PF00994">
    <property type="entry name" value="MoCF_biosynth"/>
    <property type="match status" value="1"/>
</dbReference>
<dbReference type="EC" id="2.10.1.1" evidence="5"/>
<dbReference type="SUPFAM" id="SSF63882">
    <property type="entry name" value="MoeA N-terminal region -like"/>
    <property type="match status" value="1"/>
</dbReference>
<protein>
    <recommendedName>
        <fullName evidence="5">Molybdopterin molybdenumtransferase</fullName>
        <ecNumber evidence="5">2.10.1.1</ecNumber>
    </recommendedName>
</protein>
<dbReference type="NCBIfam" id="NF045515">
    <property type="entry name" value="Glp_gephyrin"/>
    <property type="match status" value="1"/>
</dbReference>
<evidence type="ECO:0000313" key="7">
    <source>
        <dbReference type="EMBL" id="OWM34413.1"/>
    </source>
</evidence>
<proteinExistence type="inferred from homology"/>
<keyword evidence="3 5" id="KW-0500">Molybdenum</keyword>
<feature type="domain" description="MoaB/Mog" evidence="6">
    <location>
        <begin position="188"/>
        <end position="328"/>
    </location>
</feature>
<dbReference type="NCBIfam" id="TIGR00177">
    <property type="entry name" value="molyb_syn"/>
    <property type="match status" value="1"/>
</dbReference>
<dbReference type="InterPro" id="IPR005110">
    <property type="entry name" value="MoeA_linker/N"/>
</dbReference>
<comment type="pathway">
    <text evidence="5">Cofactor biosynthesis; molybdopterin biosynthesis.</text>
</comment>
<dbReference type="InterPro" id="IPR036425">
    <property type="entry name" value="MoaB/Mog-like_dom_sf"/>
</dbReference>
<gene>
    <name evidence="7" type="ORF">AY602_06920</name>
</gene>
<dbReference type="InterPro" id="IPR001453">
    <property type="entry name" value="MoaB/Mog_dom"/>
</dbReference>
<keyword evidence="5" id="KW-0479">Metal-binding</keyword>